<gene>
    <name evidence="2" type="ORF">RWD45_16940</name>
</gene>
<evidence type="ECO:0000313" key="2">
    <source>
        <dbReference type="EMBL" id="MDY0409953.1"/>
    </source>
</evidence>
<proteinExistence type="predicted"/>
<protein>
    <submittedName>
        <fullName evidence="2">DUF3102 domain-containing protein</fullName>
    </submittedName>
</protein>
<comment type="caution">
    <text evidence="2">The sequence shown here is derived from an EMBL/GenBank/DDBJ whole genome shotgun (WGS) entry which is preliminary data.</text>
</comment>
<reference evidence="2 3" key="1">
    <citation type="submission" date="2023-10" db="EMBL/GenBank/DDBJ databases">
        <title>Virgibacillus soli CC-YMP-6 genome.</title>
        <authorList>
            <person name="Miliotis G."/>
            <person name="Sengupta P."/>
            <person name="Hameed A."/>
            <person name="Chuvochina M."/>
            <person name="Mcdonagh F."/>
            <person name="Simpson A.C."/>
            <person name="Singh N.K."/>
            <person name="Rekha P.D."/>
            <person name="Raman K."/>
            <person name="Hugenholtz P."/>
            <person name="Venkateswaran K."/>
        </authorList>
    </citation>
    <scope>NUCLEOTIDE SEQUENCE [LARGE SCALE GENOMIC DNA]</scope>
    <source>
        <strain evidence="2 3">CC-YMP-6</strain>
    </source>
</reference>
<name>A0ABU5CUA3_9BACI</name>
<keyword evidence="3" id="KW-1185">Reference proteome</keyword>
<dbReference type="Proteomes" id="UP001275315">
    <property type="component" value="Unassembled WGS sequence"/>
</dbReference>
<sequence length="167" mass="19468">MTAEINAYQRVAGEAIFEIGRRLKHVKENDLAHGEFSKWLESVRIDRTLATRLMKIASEFTDSKYATSHNIGIEALYQIATLPPEQREVEHDIGDGTTKKPEDMTVRELRELKRQLKAERSERERLEKENEKLAEKEPDHSAFLFTLDSTHLRGYHFKYYAHILIAN</sequence>
<organism evidence="2 3">
    <name type="scientific">Paracerasibacillus soli</name>
    <dbReference type="NCBI Taxonomy" id="480284"/>
    <lineage>
        <taxon>Bacteria</taxon>
        <taxon>Bacillati</taxon>
        <taxon>Bacillota</taxon>
        <taxon>Bacilli</taxon>
        <taxon>Bacillales</taxon>
        <taxon>Bacillaceae</taxon>
        <taxon>Paracerasibacillus</taxon>
    </lineage>
</organism>
<dbReference type="Pfam" id="PF11300">
    <property type="entry name" value="DUF3102"/>
    <property type="match status" value="1"/>
</dbReference>
<evidence type="ECO:0000313" key="3">
    <source>
        <dbReference type="Proteomes" id="UP001275315"/>
    </source>
</evidence>
<feature type="coiled-coil region" evidence="1">
    <location>
        <begin position="102"/>
        <end position="136"/>
    </location>
</feature>
<dbReference type="EMBL" id="JAWDIQ010000003">
    <property type="protein sequence ID" value="MDY0409953.1"/>
    <property type="molecule type" value="Genomic_DNA"/>
</dbReference>
<accession>A0ABU5CUA3</accession>
<dbReference type="InterPro" id="IPR021451">
    <property type="entry name" value="DUF3102"/>
</dbReference>
<evidence type="ECO:0000256" key="1">
    <source>
        <dbReference type="SAM" id="Coils"/>
    </source>
</evidence>
<keyword evidence="1" id="KW-0175">Coiled coil</keyword>